<feature type="region of interest" description="Disordered" evidence="5">
    <location>
        <begin position="524"/>
        <end position="553"/>
    </location>
</feature>
<dbReference type="GO" id="GO:0051056">
    <property type="term" value="P:regulation of small GTPase mediated signal transduction"/>
    <property type="evidence" value="ECO:0007669"/>
    <property type="project" value="TreeGrafter"/>
</dbReference>
<dbReference type="GO" id="GO:0046872">
    <property type="term" value="F:metal ion binding"/>
    <property type="evidence" value="ECO:0007669"/>
    <property type="project" value="UniProtKB-KW"/>
</dbReference>
<dbReference type="InterPro" id="IPR001781">
    <property type="entry name" value="Znf_LIM"/>
</dbReference>
<dbReference type="CDD" id="cd09392">
    <property type="entry name" value="LIM2_Lrg1p_like"/>
    <property type="match status" value="1"/>
</dbReference>
<feature type="region of interest" description="Disordered" evidence="5">
    <location>
        <begin position="696"/>
        <end position="742"/>
    </location>
</feature>
<feature type="compositionally biased region" description="Low complexity" evidence="5">
    <location>
        <begin position="636"/>
        <end position="658"/>
    </location>
</feature>
<accession>A0A9W8E7T0</accession>
<evidence type="ECO:0000259" key="6">
    <source>
        <dbReference type="PROSITE" id="PS50023"/>
    </source>
</evidence>
<keyword evidence="4" id="KW-0440">LIM domain</keyword>
<dbReference type="PANTHER" id="PTHR14963:SF7">
    <property type="entry name" value="RHO GTPASE-ACTIVATING PROTEIN 19"/>
    <property type="match status" value="1"/>
</dbReference>
<dbReference type="PANTHER" id="PTHR14963">
    <property type="entry name" value="RHO GTPASE ACTIVATING PROTEIN 18,19-RELATED"/>
    <property type="match status" value="1"/>
</dbReference>
<gene>
    <name evidence="8" type="primary">rga1</name>
    <name evidence="8" type="ORF">H4R34_004768</name>
</gene>
<evidence type="ECO:0000256" key="2">
    <source>
        <dbReference type="ARBA" id="ARBA00022723"/>
    </source>
</evidence>
<evidence type="ECO:0000256" key="4">
    <source>
        <dbReference type="PROSITE-ProRule" id="PRU00125"/>
    </source>
</evidence>
<proteinExistence type="predicted"/>
<evidence type="ECO:0000256" key="1">
    <source>
        <dbReference type="ARBA" id="ARBA00022468"/>
    </source>
</evidence>
<protein>
    <submittedName>
        <fullName evidence="8">Rho-type GTPase activating protein Rga1</fullName>
    </submittedName>
</protein>
<dbReference type="InterPro" id="IPR000198">
    <property type="entry name" value="RhoGAP_dom"/>
</dbReference>
<dbReference type="SUPFAM" id="SSF57716">
    <property type="entry name" value="Glucocorticoid receptor-like (DNA-binding domain)"/>
    <property type="match status" value="2"/>
</dbReference>
<feature type="domain" description="LIM zinc-binding" evidence="6">
    <location>
        <begin position="14"/>
        <end position="75"/>
    </location>
</feature>
<evidence type="ECO:0000256" key="3">
    <source>
        <dbReference type="ARBA" id="ARBA00022833"/>
    </source>
</evidence>
<dbReference type="GO" id="GO:0005096">
    <property type="term" value="F:GTPase activator activity"/>
    <property type="evidence" value="ECO:0007669"/>
    <property type="project" value="UniProtKB-KW"/>
</dbReference>
<keyword evidence="1" id="KW-0343">GTPase activation</keyword>
<dbReference type="Pfam" id="PF00412">
    <property type="entry name" value="LIM"/>
    <property type="match status" value="2"/>
</dbReference>
<dbReference type="OrthoDB" id="20689at2759"/>
<dbReference type="Gene3D" id="1.10.555.10">
    <property type="entry name" value="Rho GTPase activation protein"/>
    <property type="match status" value="1"/>
</dbReference>
<dbReference type="Proteomes" id="UP001151582">
    <property type="component" value="Unassembled WGS sequence"/>
</dbReference>
<evidence type="ECO:0000259" key="7">
    <source>
        <dbReference type="PROSITE" id="PS50238"/>
    </source>
</evidence>
<organism evidence="8 9">
    <name type="scientific">Dimargaris verticillata</name>
    <dbReference type="NCBI Taxonomy" id="2761393"/>
    <lineage>
        <taxon>Eukaryota</taxon>
        <taxon>Fungi</taxon>
        <taxon>Fungi incertae sedis</taxon>
        <taxon>Zoopagomycota</taxon>
        <taxon>Kickxellomycotina</taxon>
        <taxon>Dimargaritomycetes</taxon>
        <taxon>Dimargaritales</taxon>
        <taxon>Dimargaritaceae</taxon>
        <taxon>Dimargaris</taxon>
    </lineage>
</organism>
<dbReference type="PROSITE" id="PS50023">
    <property type="entry name" value="LIM_DOMAIN_2"/>
    <property type="match status" value="3"/>
</dbReference>
<feature type="domain" description="Rho-GAP" evidence="7">
    <location>
        <begin position="819"/>
        <end position="1023"/>
    </location>
</feature>
<feature type="domain" description="LIM zinc-binding" evidence="6">
    <location>
        <begin position="388"/>
        <end position="451"/>
    </location>
</feature>
<feature type="domain" description="LIM zinc-binding" evidence="6">
    <location>
        <begin position="77"/>
        <end position="137"/>
    </location>
</feature>
<evidence type="ECO:0000256" key="5">
    <source>
        <dbReference type="SAM" id="MobiDB-lite"/>
    </source>
</evidence>
<keyword evidence="3 4" id="KW-0862">Zinc</keyword>
<comment type="caution">
    <text evidence="8">The sequence shown here is derived from an EMBL/GenBank/DDBJ whole genome shotgun (WGS) entry which is preliminary data.</text>
</comment>
<reference evidence="8" key="1">
    <citation type="submission" date="2022-07" db="EMBL/GenBank/DDBJ databases">
        <title>Phylogenomic reconstructions and comparative analyses of Kickxellomycotina fungi.</title>
        <authorList>
            <person name="Reynolds N.K."/>
            <person name="Stajich J.E."/>
            <person name="Barry K."/>
            <person name="Grigoriev I.V."/>
            <person name="Crous P."/>
            <person name="Smith M.E."/>
        </authorList>
    </citation>
    <scope>NUCLEOTIDE SEQUENCE</scope>
    <source>
        <strain evidence="8">RSA 567</strain>
    </source>
</reference>
<name>A0A9W8E7T0_9FUNG</name>
<keyword evidence="9" id="KW-1185">Reference proteome</keyword>
<keyword evidence="2 4" id="KW-0479">Metal-binding</keyword>
<dbReference type="Pfam" id="PF00620">
    <property type="entry name" value="RhoGAP"/>
    <property type="match status" value="1"/>
</dbReference>
<evidence type="ECO:0000313" key="9">
    <source>
        <dbReference type="Proteomes" id="UP001151582"/>
    </source>
</evidence>
<evidence type="ECO:0000313" key="8">
    <source>
        <dbReference type="EMBL" id="KAJ1974301.1"/>
    </source>
</evidence>
<dbReference type="EMBL" id="JANBQB010000674">
    <property type="protein sequence ID" value="KAJ1974301.1"/>
    <property type="molecule type" value="Genomic_DNA"/>
</dbReference>
<dbReference type="SMART" id="SM00324">
    <property type="entry name" value="RhoGAP"/>
    <property type="match status" value="1"/>
</dbReference>
<dbReference type="PROSITE" id="PS00478">
    <property type="entry name" value="LIM_DOMAIN_1"/>
    <property type="match status" value="3"/>
</dbReference>
<dbReference type="PROSITE" id="PS50238">
    <property type="entry name" value="RHOGAP"/>
    <property type="match status" value="1"/>
</dbReference>
<dbReference type="Gene3D" id="2.10.110.10">
    <property type="entry name" value="Cysteine Rich Protein"/>
    <property type="match status" value="3"/>
</dbReference>
<dbReference type="GO" id="GO:0007165">
    <property type="term" value="P:signal transduction"/>
    <property type="evidence" value="ECO:0007669"/>
    <property type="project" value="InterPro"/>
</dbReference>
<feature type="region of interest" description="Disordered" evidence="5">
    <location>
        <begin position="586"/>
        <end position="672"/>
    </location>
</feature>
<sequence length="1077" mass="120089">MSTAPESTPRVTEKVCARCKKALPRHYVRALNNTYHLKCFTCLVCGQVVAKKFFPITSPNGETYALCEKDYYGQLDLLCHKCDEPLLTSYITANDKKYHLEHFTCSMCPVVFGPEDIYYEENGSIYCSEHYAMIAAIKCVGCQLGILKRYIEITTDNIVEPWHPECYMIYKFWHVKIAPQVYTPNSRHESINSVASLERDQIVDREPPNLSSITEDQIYSIWTILSTFEESSAACISDMLIHVSNLAYVEALLVAEKFIMHVHTLFTAIDDLEDQLAHFDDATGLQHTKEPKILCKRIICFFALLSQSNNLTNEGMGMTQDLLTLVTGLAHYLKILIRSALMGALKAEREYGSKVSLNGLLHKLTEINDRARASQFRKSYQETGVTSDLCAACRVTLEEECIANGLRRWHKGCFKCQKCERDLKALFRTAIFDTTTDRVLCTECGPPDLGASKPFAYTTQLEQYSFLLRVALKRLYSLLCLKRAEISREVLSKPVLINNPTPSNLSHTFPSDAVHTIRDPAKMPAGMVVSSPESTLKRRNSRPRSFTNGKQMTEREIATETGALGNDDADKLLLGKTNITPMRVSSRLEPARQRHVPASDHSALRRKPTIERNRNAPTAVDVVTVGEAAMPSPIRASPTPLPHASAPSSTSASPRSQAVGPLPSHPSYSNRSTMIESRLPPQIARADVLNPPLLRTQSEGTVLPPDTLSPPDLAPAAQHPPVSAYRSGPASDLTPRVSPPLNHSVGNKTLLCELNPLEHFIAKHIAVSQLIPLVQAYVTAEELLDMVGPRKQSIWTRLKANMNQKKKANPKIKDSVFGAPIEELVERQGVDSKHGVTSTVIRVPAFVEVCVDALKRKNLAIEGVFRKNGNIRRLKELSDSIDQDLAAANLDSETAIQCAALMKKFLREMAEPLLTFKLHKLFLACERISDEQAQLRAFHYACTLLPVPNRDCTEVVFGLLHHVAQFAHVKTERGEGSLMDIGNLATVITPNILYSGSKDPLKDDSFAAIQAVYILLQHQSIFWTLPPDIALVLQQQDKLSDNINMLSSKDLLKRCDNAVRTMKKSHSNMELLDHRVT</sequence>
<dbReference type="AlphaFoldDB" id="A0A9W8E7T0"/>
<dbReference type="GO" id="GO:0005737">
    <property type="term" value="C:cytoplasm"/>
    <property type="evidence" value="ECO:0007669"/>
    <property type="project" value="TreeGrafter"/>
</dbReference>
<dbReference type="SUPFAM" id="SSF48350">
    <property type="entry name" value="GTPase activation domain, GAP"/>
    <property type="match status" value="1"/>
</dbReference>
<dbReference type="InterPro" id="IPR008936">
    <property type="entry name" value="Rho_GTPase_activation_prot"/>
</dbReference>
<dbReference type="SMART" id="SM00132">
    <property type="entry name" value="LIM"/>
    <property type="match status" value="3"/>
</dbReference>